<keyword evidence="3" id="KW-1185">Reference proteome</keyword>
<proteinExistence type="predicted"/>
<sequence length="79" mass="8692">MTDPIPYIVVDNQIILPVGRIRRPGPSAGDPESQKQPDFGVVDRVTISRQARQKCRQAQFDAAPPSGAAMLTHTPEKLR</sequence>
<organism evidence="2 3">
    <name type="scientific">Desulfosarcina alkanivorans</name>
    <dbReference type="NCBI Taxonomy" id="571177"/>
    <lineage>
        <taxon>Bacteria</taxon>
        <taxon>Pseudomonadati</taxon>
        <taxon>Thermodesulfobacteriota</taxon>
        <taxon>Desulfobacteria</taxon>
        <taxon>Desulfobacterales</taxon>
        <taxon>Desulfosarcinaceae</taxon>
        <taxon>Desulfosarcina</taxon>
    </lineage>
</organism>
<dbReference type="KEGG" id="dalk:DSCA_16120"/>
<dbReference type="AlphaFoldDB" id="A0A5K7YDV3"/>
<dbReference type="EMBL" id="AP021874">
    <property type="protein sequence ID" value="BBO67682.1"/>
    <property type="molecule type" value="Genomic_DNA"/>
</dbReference>
<evidence type="ECO:0000313" key="3">
    <source>
        <dbReference type="Proteomes" id="UP000427906"/>
    </source>
</evidence>
<dbReference type="Proteomes" id="UP000427906">
    <property type="component" value="Chromosome"/>
</dbReference>
<protein>
    <submittedName>
        <fullName evidence="2">Uncharacterized protein</fullName>
    </submittedName>
</protein>
<feature type="region of interest" description="Disordered" evidence="1">
    <location>
        <begin position="57"/>
        <end position="79"/>
    </location>
</feature>
<evidence type="ECO:0000256" key="1">
    <source>
        <dbReference type="SAM" id="MobiDB-lite"/>
    </source>
</evidence>
<dbReference type="OrthoDB" id="9979788at2"/>
<feature type="region of interest" description="Disordered" evidence="1">
    <location>
        <begin position="20"/>
        <end position="40"/>
    </location>
</feature>
<dbReference type="RefSeq" id="WP_155315914.1">
    <property type="nucleotide sequence ID" value="NZ_AP021874.1"/>
</dbReference>
<name>A0A5K7YDV3_9BACT</name>
<accession>A0A5K7YDV3</accession>
<gene>
    <name evidence="2" type="ORF">DSCA_16120</name>
</gene>
<reference evidence="2 3" key="1">
    <citation type="submission" date="2019-11" db="EMBL/GenBank/DDBJ databases">
        <title>Comparative genomics of hydrocarbon-degrading Desulfosarcina strains.</title>
        <authorList>
            <person name="Watanabe M."/>
            <person name="Kojima H."/>
            <person name="Fukui M."/>
        </authorList>
    </citation>
    <scope>NUCLEOTIDE SEQUENCE [LARGE SCALE GENOMIC DNA]</scope>
    <source>
        <strain evidence="2 3">PL12</strain>
    </source>
</reference>
<evidence type="ECO:0000313" key="2">
    <source>
        <dbReference type="EMBL" id="BBO67682.1"/>
    </source>
</evidence>